<evidence type="ECO:0000313" key="2">
    <source>
        <dbReference type="Proteomes" id="UP000009010"/>
    </source>
</evidence>
<dbReference type="STRING" id="745277.Rahaq2_2326"/>
<accession>H2IZZ8</accession>
<dbReference type="Proteomes" id="UP000009010">
    <property type="component" value="Chromosome"/>
</dbReference>
<dbReference type="PATRIC" id="fig|745277.3.peg.2238"/>
<organism evidence="1 2">
    <name type="scientific">Rahnella aquatilis (strain ATCC 33071 / DSM 4594 / JCM 1683 / NBRC 105701 / NCIMB 13365 / CIP 78.65)</name>
    <dbReference type="NCBI Taxonomy" id="745277"/>
    <lineage>
        <taxon>Bacteria</taxon>
        <taxon>Pseudomonadati</taxon>
        <taxon>Pseudomonadota</taxon>
        <taxon>Gammaproteobacteria</taxon>
        <taxon>Enterobacterales</taxon>
        <taxon>Yersiniaceae</taxon>
        <taxon>Rahnella</taxon>
    </lineage>
</organism>
<dbReference type="EMBL" id="CP003244">
    <property type="protein sequence ID" value="AEX52180.1"/>
    <property type="molecule type" value="Genomic_DNA"/>
</dbReference>
<sequence>MFSRLSRIFSPSTPAHGKGTVTNDTFPKFFISIGNSCAYRYDSREPDMIKAQGFIGTTSRDEAEFRVFGDNTVFASRTKKGAKEFLKTRTFTGKKNFQYLYEINIIGKRSFSFVENYQRDQNALIEAILNSLPAELLAGMSVAEARSLAHTALIRDFNSVDEIQIEAPISSQRINHIATTLV</sequence>
<dbReference type="eggNOG" id="ENOG5031RB8">
    <property type="taxonomic scope" value="Bacteria"/>
</dbReference>
<dbReference type="AlphaFoldDB" id="H2IZZ8"/>
<gene>
    <name evidence="1" type="ordered locus">Rahaq2_2326</name>
</gene>
<dbReference type="HOGENOM" id="CLU_1480861_0_0_6"/>
<proteinExistence type="predicted"/>
<reference evidence="1 2" key="1">
    <citation type="journal article" date="2012" name="J. Bacteriol.">
        <title>Complete Genome Sequence of Rahnella aquatilis CIP 78.65.</title>
        <authorList>
            <person name="Martinez R.J."/>
            <person name="Bruce D."/>
            <person name="Detter C."/>
            <person name="Goodwin L.A."/>
            <person name="Han J."/>
            <person name="Han C.S."/>
            <person name="Held B."/>
            <person name="Land M.L."/>
            <person name="Mikhailova N."/>
            <person name="Nolan M."/>
            <person name="Pennacchio L."/>
            <person name="Pitluck S."/>
            <person name="Tapia R."/>
            <person name="Woyke T."/>
            <person name="Sobecky P.A."/>
        </authorList>
    </citation>
    <scope>NUCLEOTIDE SEQUENCE [LARGE SCALE GENOMIC DNA]</scope>
    <source>
        <strain evidence="2">ATCC 33071 / DSM 4594 / JCM 1683 / NBRC 105701 / NCIMB 13365 / CIP 78.65</strain>
    </source>
</reference>
<dbReference type="RefSeq" id="WP_015697347.1">
    <property type="nucleotide sequence ID" value="NC_016818.1"/>
</dbReference>
<dbReference type="KEGG" id="raq:Rahaq2_2326"/>
<reference evidence="2" key="2">
    <citation type="submission" date="2012-01" db="EMBL/GenBank/DDBJ databases">
        <title>Complete sequence of chromosome of Rahnella aquatilis CIP 78.65.</title>
        <authorList>
            <person name="Lucas S."/>
            <person name="Han J."/>
            <person name="Lapidus A."/>
            <person name="Cheng J.-F."/>
            <person name="Goodwin L."/>
            <person name="Pitluck S."/>
            <person name="Peters L."/>
            <person name="Ovchinnikova G."/>
            <person name="Held B."/>
            <person name="Detter J.C."/>
            <person name="Han C."/>
            <person name="Tapia R."/>
            <person name="Land M."/>
            <person name="Hauser L."/>
            <person name="Kyrpides N."/>
            <person name="Ivanova N."/>
            <person name="Pagani I."/>
            <person name="Sobecky P."/>
            <person name="Martinez R."/>
            <person name="Woyke T."/>
        </authorList>
    </citation>
    <scope>NUCLEOTIDE SEQUENCE [LARGE SCALE GENOMIC DNA]</scope>
    <source>
        <strain evidence="2">ATCC 33071 / DSM 4594 / JCM 1683 / NBRC 105701 / NCIMB 13365 / CIP 78.65</strain>
    </source>
</reference>
<keyword evidence="2" id="KW-1185">Reference proteome</keyword>
<name>H2IZZ8_RAHAC</name>
<protein>
    <submittedName>
        <fullName evidence="1">Uncharacterized protein</fullName>
    </submittedName>
</protein>
<evidence type="ECO:0000313" key="1">
    <source>
        <dbReference type="EMBL" id="AEX52180.1"/>
    </source>
</evidence>
<dbReference type="OrthoDB" id="6506690at2"/>